<evidence type="ECO:0000256" key="1">
    <source>
        <dbReference type="SAM" id="MobiDB-lite"/>
    </source>
</evidence>
<dbReference type="EMBL" id="LR798243">
    <property type="protein sequence ID" value="CAB5214438.1"/>
    <property type="molecule type" value="Genomic_DNA"/>
</dbReference>
<proteinExistence type="predicted"/>
<feature type="region of interest" description="Disordered" evidence="1">
    <location>
        <begin position="1"/>
        <end position="24"/>
    </location>
</feature>
<accession>A0A6J7WKA5</accession>
<evidence type="ECO:0000313" key="2">
    <source>
        <dbReference type="EMBL" id="CAB5214438.1"/>
    </source>
</evidence>
<reference evidence="2" key="1">
    <citation type="submission" date="2020-05" db="EMBL/GenBank/DDBJ databases">
        <authorList>
            <person name="Chiriac C."/>
            <person name="Salcher M."/>
            <person name="Ghai R."/>
            <person name="Kavagutti S V."/>
        </authorList>
    </citation>
    <scope>NUCLEOTIDE SEQUENCE</scope>
</reference>
<sequence length="130" mass="14531">MKQYRITSEHFVPQGETGDDNAVMHPDDLAEIKRLAGIPGIVKEDGGVLSGIAATPRASEEGIQSPVGSNISWTANERRELEHEYAAQPGTDLWFIINFTRPYLNGSLRAHVEDYLKKHPEYRPRPHPGD</sequence>
<name>A0A6J7WKA5_9CAUD</name>
<organism evidence="2">
    <name type="scientific">uncultured Caudovirales phage</name>
    <dbReference type="NCBI Taxonomy" id="2100421"/>
    <lineage>
        <taxon>Viruses</taxon>
        <taxon>Duplodnaviria</taxon>
        <taxon>Heunggongvirae</taxon>
        <taxon>Uroviricota</taxon>
        <taxon>Caudoviricetes</taxon>
        <taxon>Peduoviridae</taxon>
        <taxon>Maltschvirus</taxon>
        <taxon>Maltschvirus maltsch</taxon>
    </lineage>
</organism>
<gene>
    <name evidence="2" type="ORF">UFOVP190_115</name>
</gene>
<protein>
    <submittedName>
        <fullName evidence="2">Uncharacterized protein</fullName>
    </submittedName>
</protein>